<evidence type="ECO:0000313" key="2">
    <source>
        <dbReference type="EMBL" id="KAK2086197.1"/>
    </source>
</evidence>
<accession>A0ABQ9TPR3</accession>
<feature type="compositionally biased region" description="Polar residues" evidence="1">
    <location>
        <begin position="39"/>
        <end position="53"/>
    </location>
</feature>
<feature type="region of interest" description="Disordered" evidence="1">
    <location>
        <begin position="1"/>
        <end position="76"/>
    </location>
</feature>
<evidence type="ECO:0000313" key="3">
    <source>
        <dbReference type="Proteomes" id="UP001266305"/>
    </source>
</evidence>
<gene>
    <name evidence="2" type="ORF">P7K49_035622</name>
</gene>
<evidence type="ECO:0000256" key="1">
    <source>
        <dbReference type="SAM" id="MobiDB-lite"/>
    </source>
</evidence>
<feature type="compositionally biased region" description="Basic and acidic residues" evidence="1">
    <location>
        <begin position="21"/>
        <end position="31"/>
    </location>
</feature>
<organism evidence="2 3">
    <name type="scientific">Saguinus oedipus</name>
    <name type="common">Cotton-top tamarin</name>
    <name type="synonym">Oedipomidas oedipus</name>
    <dbReference type="NCBI Taxonomy" id="9490"/>
    <lineage>
        <taxon>Eukaryota</taxon>
        <taxon>Metazoa</taxon>
        <taxon>Chordata</taxon>
        <taxon>Craniata</taxon>
        <taxon>Vertebrata</taxon>
        <taxon>Euteleostomi</taxon>
        <taxon>Mammalia</taxon>
        <taxon>Eutheria</taxon>
        <taxon>Euarchontoglires</taxon>
        <taxon>Primates</taxon>
        <taxon>Haplorrhini</taxon>
        <taxon>Platyrrhini</taxon>
        <taxon>Cebidae</taxon>
        <taxon>Callitrichinae</taxon>
        <taxon>Saguinus</taxon>
    </lineage>
</organism>
<keyword evidence="3" id="KW-1185">Reference proteome</keyword>
<proteinExistence type="predicted"/>
<reference evidence="2 3" key="1">
    <citation type="submission" date="2023-05" db="EMBL/GenBank/DDBJ databases">
        <title>B98-5 Cell Line De Novo Hybrid Assembly: An Optical Mapping Approach.</title>
        <authorList>
            <person name="Kananen K."/>
            <person name="Auerbach J.A."/>
            <person name="Kautto E."/>
            <person name="Blachly J.S."/>
        </authorList>
    </citation>
    <scope>NUCLEOTIDE SEQUENCE [LARGE SCALE GENOMIC DNA]</scope>
    <source>
        <strain evidence="2">B95-8</strain>
        <tissue evidence="2">Cell line</tissue>
    </source>
</reference>
<dbReference type="EMBL" id="JASSZA010000020">
    <property type="protein sequence ID" value="KAK2086197.1"/>
    <property type="molecule type" value="Genomic_DNA"/>
</dbReference>
<comment type="caution">
    <text evidence="2">The sequence shown here is derived from an EMBL/GenBank/DDBJ whole genome shotgun (WGS) entry which is preliminary data.</text>
</comment>
<dbReference type="Proteomes" id="UP001266305">
    <property type="component" value="Unassembled WGS sequence"/>
</dbReference>
<sequence length="101" mass="10508">MGLPEHGSLEDGFGGSVLGPTERHSVERVECISDLQEGGNHNSTSNCQGQATASPREAIPCDRQQETQKSLETAAGGGCSTCSSGYFHSGPAILMRGTVRS</sequence>
<name>A0ABQ9TPR3_SAGOE</name>
<protein>
    <submittedName>
        <fullName evidence="2">Uncharacterized protein</fullName>
    </submittedName>
</protein>